<evidence type="ECO:0000256" key="6">
    <source>
        <dbReference type="SAM" id="MobiDB-lite"/>
    </source>
</evidence>
<feature type="compositionally biased region" description="Polar residues" evidence="6">
    <location>
        <begin position="10"/>
        <end position="20"/>
    </location>
</feature>
<organism evidence="8 9">
    <name type="scientific">Tanacetum coccineum</name>
    <dbReference type="NCBI Taxonomy" id="301880"/>
    <lineage>
        <taxon>Eukaryota</taxon>
        <taxon>Viridiplantae</taxon>
        <taxon>Streptophyta</taxon>
        <taxon>Embryophyta</taxon>
        <taxon>Tracheophyta</taxon>
        <taxon>Spermatophyta</taxon>
        <taxon>Magnoliopsida</taxon>
        <taxon>eudicotyledons</taxon>
        <taxon>Gunneridae</taxon>
        <taxon>Pentapetalae</taxon>
        <taxon>asterids</taxon>
        <taxon>campanulids</taxon>
        <taxon>Asterales</taxon>
        <taxon>Asteraceae</taxon>
        <taxon>Asteroideae</taxon>
        <taxon>Anthemideae</taxon>
        <taxon>Anthemidinae</taxon>
        <taxon>Tanacetum</taxon>
    </lineage>
</organism>
<reference evidence="8" key="1">
    <citation type="journal article" date="2022" name="Int. J. Mol. Sci.">
        <title>Draft Genome of Tanacetum Coccineum: Genomic Comparison of Closely Related Tanacetum-Family Plants.</title>
        <authorList>
            <person name="Yamashiro T."/>
            <person name="Shiraishi A."/>
            <person name="Nakayama K."/>
            <person name="Satake H."/>
        </authorList>
    </citation>
    <scope>NUCLEOTIDE SEQUENCE</scope>
</reference>
<evidence type="ECO:0000256" key="1">
    <source>
        <dbReference type="ARBA" id="ARBA00004123"/>
    </source>
</evidence>
<dbReference type="InterPro" id="IPR003657">
    <property type="entry name" value="WRKY_dom"/>
</dbReference>
<keyword evidence="9" id="KW-1185">Reference proteome</keyword>
<accession>A0ABQ5JDS7</accession>
<keyword evidence="3" id="KW-0238">DNA-binding</keyword>
<dbReference type="Gene3D" id="2.20.25.80">
    <property type="entry name" value="WRKY domain"/>
    <property type="match status" value="1"/>
</dbReference>
<comment type="subcellular location">
    <subcellularLocation>
        <location evidence="1">Nucleus</location>
    </subcellularLocation>
</comment>
<reference evidence="8" key="2">
    <citation type="submission" date="2022-01" db="EMBL/GenBank/DDBJ databases">
        <authorList>
            <person name="Yamashiro T."/>
            <person name="Shiraishi A."/>
            <person name="Satake H."/>
            <person name="Nakayama K."/>
        </authorList>
    </citation>
    <scope>NUCLEOTIDE SEQUENCE</scope>
</reference>
<feature type="region of interest" description="Disordered" evidence="6">
    <location>
        <begin position="1"/>
        <end position="23"/>
    </location>
</feature>
<gene>
    <name evidence="8" type="ORF">Tco_1132118</name>
</gene>
<keyword evidence="4" id="KW-0804">Transcription</keyword>
<comment type="caution">
    <text evidence="8">The sequence shown here is derived from an EMBL/GenBank/DDBJ whole genome shotgun (WGS) entry which is preliminary data.</text>
</comment>
<evidence type="ECO:0000256" key="5">
    <source>
        <dbReference type="ARBA" id="ARBA00023242"/>
    </source>
</evidence>
<feature type="domain" description="WRKY" evidence="7">
    <location>
        <begin position="60"/>
        <end position="100"/>
    </location>
</feature>
<evidence type="ECO:0000256" key="2">
    <source>
        <dbReference type="ARBA" id="ARBA00023015"/>
    </source>
</evidence>
<dbReference type="PROSITE" id="PS50811">
    <property type="entry name" value="WRKY"/>
    <property type="match status" value="1"/>
</dbReference>
<dbReference type="Proteomes" id="UP001151760">
    <property type="component" value="Unassembled WGS sequence"/>
</dbReference>
<sequence>MGDSYEPYNVHSTGTSSNSLRVDHKAGRNTEAGLVTVPADRSTVSQKVVSKPKIMIRTRSEVDMLDDGFKWRKYGQKSGQRGILIQGTLLDVYGRGTLARPSRFKTCRMKQRYFDAMVVIKATTKAKEEEEAIKKVAGEVAIKKVAKIEAKATKEQARKKANEEAKKKEDKEVSQAKANKQKDIKKASKGQNVAKTKDDVNVDETVDVNQIHNEEDVEENDNVE</sequence>
<name>A0ABQ5JDS7_9ASTR</name>
<protein>
    <submittedName>
        <fullName evidence="8">Probable WRKY transcription factor 3</fullName>
    </submittedName>
</protein>
<proteinExistence type="predicted"/>
<dbReference type="SUPFAM" id="SSF118290">
    <property type="entry name" value="WRKY DNA-binding domain"/>
    <property type="match status" value="1"/>
</dbReference>
<feature type="region of interest" description="Disordered" evidence="6">
    <location>
        <begin position="152"/>
        <end position="224"/>
    </location>
</feature>
<feature type="compositionally biased region" description="Basic and acidic residues" evidence="6">
    <location>
        <begin position="152"/>
        <end position="186"/>
    </location>
</feature>
<feature type="compositionally biased region" description="Acidic residues" evidence="6">
    <location>
        <begin position="215"/>
        <end position="224"/>
    </location>
</feature>
<dbReference type="EMBL" id="BQNB010021753">
    <property type="protein sequence ID" value="GJU09722.1"/>
    <property type="molecule type" value="Genomic_DNA"/>
</dbReference>
<keyword evidence="2" id="KW-0805">Transcription regulation</keyword>
<evidence type="ECO:0000259" key="7">
    <source>
        <dbReference type="PROSITE" id="PS50811"/>
    </source>
</evidence>
<evidence type="ECO:0000256" key="3">
    <source>
        <dbReference type="ARBA" id="ARBA00023125"/>
    </source>
</evidence>
<evidence type="ECO:0000313" key="9">
    <source>
        <dbReference type="Proteomes" id="UP001151760"/>
    </source>
</evidence>
<evidence type="ECO:0000256" key="4">
    <source>
        <dbReference type="ARBA" id="ARBA00023163"/>
    </source>
</evidence>
<keyword evidence="5" id="KW-0539">Nucleus</keyword>
<dbReference type="InterPro" id="IPR036576">
    <property type="entry name" value="WRKY_dom_sf"/>
</dbReference>
<evidence type="ECO:0000313" key="8">
    <source>
        <dbReference type="EMBL" id="GJU09722.1"/>
    </source>
</evidence>